<dbReference type="OMA" id="FNDYMIA"/>
<proteinExistence type="predicted"/>
<sequence>MSTSHSPPLPAAPTYHLVGFLKPNILRPFFEQGIKFEPERFATLEEPPVIPDDNDNELRAKKWNFDNQSNHLYEALFRETPHELGGTGPDDVRKQLVVVIGTRRGESERLRDITKEERARLAKFVHCYNSVIADEETRKAVGLNVKAIPLGVYPEGAIRVPTFNDYMIAELLKEPRLRKRYCLDMRKLLGIYVTSGLLKKLEENPDQAVVPINADSDSE</sequence>
<comment type="caution">
    <text evidence="1">The sequence shown here is derived from an EMBL/GenBank/DDBJ whole genome shotgun (WGS) entry which is preliminary data.</text>
</comment>
<protein>
    <submittedName>
        <fullName evidence="1">Uncharacterized protein</fullName>
    </submittedName>
</protein>
<accession>A0A1M2VBA8</accession>
<dbReference type="AlphaFoldDB" id="A0A1M2VBA8"/>
<dbReference type="Proteomes" id="UP000184267">
    <property type="component" value="Unassembled WGS sequence"/>
</dbReference>
<reference evidence="1 2" key="1">
    <citation type="submission" date="2016-10" db="EMBL/GenBank/DDBJ databases">
        <title>Genome sequence of the basidiomycete white-rot fungus Trametes pubescens.</title>
        <authorList>
            <person name="Makela M.R."/>
            <person name="Granchi Z."/>
            <person name="Peng M."/>
            <person name="De Vries R.P."/>
            <person name="Grigoriev I."/>
            <person name="Riley R."/>
            <person name="Hilden K."/>
        </authorList>
    </citation>
    <scope>NUCLEOTIDE SEQUENCE [LARGE SCALE GENOMIC DNA]</scope>
    <source>
        <strain evidence="1 2">FBCC735</strain>
    </source>
</reference>
<dbReference type="EMBL" id="MNAD01001517">
    <property type="protein sequence ID" value="OJT04813.1"/>
    <property type="molecule type" value="Genomic_DNA"/>
</dbReference>
<evidence type="ECO:0000313" key="2">
    <source>
        <dbReference type="Proteomes" id="UP000184267"/>
    </source>
</evidence>
<organism evidence="1 2">
    <name type="scientific">Trametes pubescens</name>
    <name type="common">White-rot fungus</name>
    <dbReference type="NCBI Taxonomy" id="154538"/>
    <lineage>
        <taxon>Eukaryota</taxon>
        <taxon>Fungi</taxon>
        <taxon>Dikarya</taxon>
        <taxon>Basidiomycota</taxon>
        <taxon>Agaricomycotina</taxon>
        <taxon>Agaricomycetes</taxon>
        <taxon>Polyporales</taxon>
        <taxon>Polyporaceae</taxon>
        <taxon>Trametes</taxon>
    </lineage>
</organism>
<evidence type="ECO:0000313" key="1">
    <source>
        <dbReference type="EMBL" id="OJT04813.1"/>
    </source>
</evidence>
<gene>
    <name evidence="1" type="ORF">TRAPUB_4451</name>
</gene>
<dbReference type="OrthoDB" id="2753489at2759"/>
<name>A0A1M2VBA8_TRAPU</name>
<keyword evidence="2" id="KW-1185">Reference proteome</keyword>